<keyword evidence="2" id="KW-0106">Calcium</keyword>
<evidence type="ECO:0000256" key="1">
    <source>
        <dbReference type="ARBA" id="ARBA00022737"/>
    </source>
</evidence>
<feature type="domain" description="EF-hand" evidence="3">
    <location>
        <begin position="20"/>
        <end position="55"/>
    </location>
</feature>
<evidence type="ECO:0000259" key="3">
    <source>
        <dbReference type="PROSITE" id="PS50222"/>
    </source>
</evidence>
<protein>
    <recommendedName>
        <fullName evidence="3">EF-hand domain-containing protein</fullName>
    </recommendedName>
</protein>
<accession>A0ABP0Z6V2</accession>
<name>A0ABP0Z6V2_9ROSI</name>
<gene>
    <name evidence="4" type="ORF">CITCOLO1_LOCUS20921</name>
</gene>
<evidence type="ECO:0000256" key="2">
    <source>
        <dbReference type="ARBA" id="ARBA00022837"/>
    </source>
</evidence>
<evidence type="ECO:0000313" key="4">
    <source>
        <dbReference type="EMBL" id="CAK9328503.1"/>
    </source>
</evidence>
<dbReference type="CDD" id="cd00051">
    <property type="entry name" value="EFh"/>
    <property type="match status" value="1"/>
</dbReference>
<keyword evidence="5" id="KW-1185">Reference proteome</keyword>
<proteinExistence type="predicted"/>
<dbReference type="InterPro" id="IPR050145">
    <property type="entry name" value="Centrin_CML-like"/>
</dbReference>
<dbReference type="PROSITE" id="PS50222">
    <property type="entry name" value="EF_HAND_2"/>
    <property type="match status" value="2"/>
</dbReference>
<dbReference type="PROSITE" id="PS00018">
    <property type="entry name" value="EF_HAND_1"/>
    <property type="match status" value="2"/>
</dbReference>
<sequence>MERYYLKTLLQEIPKQPKATFLHHFELLFSLLDSNGDGKISTKELRRFLHRLGYKKLKARTEAEDMVKEMDSDRDGFIDMDEFLE</sequence>
<dbReference type="EMBL" id="OZ021743">
    <property type="protein sequence ID" value="CAK9328503.1"/>
    <property type="molecule type" value="Genomic_DNA"/>
</dbReference>
<keyword evidence="1" id="KW-0677">Repeat</keyword>
<reference evidence="4 5" key="1">
    <citation type="submission" date="2024-03" db="EMBL/GenBank/DDBJ databases">
        <authorList>
            <person name="Gkanogiannis A."/>
            <person name="Becerra Lopez-Lavalle L."/>
        </authorList>
    </citation>
    <scope>NUCLEOTIDE SEQUENCE [LARGE SCALE GENOMIC DNA]</scope>
</reference>
<evidence type="ECO:0000313" key="5">
    <source>
        <dbReference type="Proteomes" id="UP001642487"/>
    </source>
</evidence>
<feature type="domain" description="EF-hand" evidence="3">
    <location>
        <begin position="58"/>
        <end position="85"/>
    </location>
</feature>
<dbReference type="Proteomes" id="UP001642487">
    <property type="component" value="Chromosome 9"/>
</dbReference>
<dbReference type="Pfam" id="PF13499">
    <property type="entry name" value="EF-hand_7"/>
    <property type="match status" value="1"/>
</dbReference>
<dbReference type="InterPro" id="IPR011992">
    <property type="entry name" value="EF-hand-dom_pair"/>
</dbReference>
<dbReference type="SUPFAM" id="SSF47473">
    <property type="entry name" value="EF-hand"/>
    <property type="match status" value="1"/>
</dbReference>
<dbReference type="Gene3D" id="1.10.238.10">
    <property type="entry name" value="EF-hand"/>
    <property type="match status" value="1"/>
</dbReference>
<organism evidence="4 5">
    <name type="scientific">Citrullus colocynthis</name>
    <name type="common">colocynth</name>
    <dbReference type="NCBI Taxonomy" id="252529"/>
    <lineage>
        <taxon>Eukaryota</taxon>
        <taxon>Viridiplantae</taxon>
        <taxon>Streptophyta</taxon>
        <taxon>Embryophyta</taxon>
        <taxon>Tracheophyta</taxon>
        <taxon>Spermatophyta</taxon>
        <taxon>Magnoliopsida</taxon>
        <taxon>eudicotyledons</taxon>
        <taxon>Gunneridae</taxon>
        <taxon>Pentapetalae</taxon>
        <taxon>rosids</taxon>
        <taxon>fabids</taxon>
        <taxon>Cucurbitales</taxon>
        <taxon>Cucurbitaceae</taxon>
        <taxon>Benincaseae</taxon>
        <taxon>Citrullus</taxon>
    </lineage>
</organism>
<dbReference type="InterPro" id="IPR002048">
    <property type="entry name" value="EF_hand_dom"/>
</dbReference>
<dbReference type="SMART" id="SM00054">
    <property type="entry name" value="EFh"/>
    <property type="match status" value="2"/>
</dbReference>
<dbReference type="InterPro" id="IPR018247">
    <property type="entry name" value="EF_Hand_1_Ca_BS"/>
</dbReference>
<dbReference type="PANTHER" id="PTHR23050">
    <property type="entry name" value="CALCIUM BINDING PROTEIN"/>
    <property type="match status" value="1"/>
</dbReference>